<organism evidence="1 2">
    <name type="scientific">Brassica oleracea var. oleracea</name>
    <dbReference type="NCBI Taxonomy" id="109376"/>
    <lineage>
        <taxon>Eukaryota</taxon>
        <taxon>Viridiplantae</taxon>
        <taxon>Streptophyta</taxon>
        <taxon>Embryophyta</taxon>
        <taxon>Tracheophyta</taxon>
        <taxon>Spermatophyta</taxon>
        <taxon>Magnoliopsida</taxon>
        <taxon>eudicotyledons</taxon>
        <taxon>Gunneridae</taxon>
        <taxon>Pentapetalae</taxon>
        <taxon>rosids</taxon>
        <taxon>malvids</taxon>
        <taxon>Brassicales</taxon>
        <taxon>Brassicaceae</taxon>
        <taxon>Brassiceae</taxon>
        <taxon>Brassica</taxon>
    </lineage>
</organism>
<reference evidence="1 2" key="1">
    <citation type="journal article" date="2014" name="Genome Biol.">
        <title>Transcriptome and methylome profiling reveals relics of genome dominance in the mesopolyploid Brassica oleracea.</title>
        <authorList>
            <person name="Parkin I.A."/>
            <person name="Koh C."/>
            <person name="Tang H."/>
            <person name="Robinson S.J."/>
            <person name="Kagale S."/>
            <person name="Clarke W.E."/>
            <person name="Town C.D."/>
            <person name="Nixon J."/>
            <person name="Krishnakumar V."/>
            <person name="Bidwell S.L."/>
            <person name="Denoeud F."/>
            <person name="Belcram H."/>
            <person name="Links M.G."/>
            <person name="Just J."/>
            <person name="Clarke C."/>
            <person name="Bender T."/>
            <person name="Huebert T."/>
            <person name="Mason A.S."/>
            <person name="Pires J.C."/>
            <person name="Barker G."/>
            <person name="Moore J."/>
            <person name="Walley P.G."/>
            <person name="Manoli S."/>
            <person name="Batley J."/>
            <person name="Edwards D."/>
            <person name="Nelson M.N."/>
            <person name="Wang X."/>
            <person name="Paterson A.H."/>
            <person name="King G."/>
            <person name="Bancroft I."/>
            <person name="Chalhoub B."/>
            <person name="Sharpe A.G."/>
        </authorList>
    </citation>
    <scope>NUCLEOTIDE SEQUENCE</scope>
    <source>
        <strain evidence="1 2">cv. TO1000</strain>
    </source>
</reference>
<dbReference type="Gramene" id="Bo8g080540.1">
    <property type="protein sequence ID" value="Bo8g080540.1"/>
    <property type="gene ID" value="Bo8g080540"/>
</dbReference>
<accession>A0A0D3DS46</accession>
<reference evidence="1" key="2">
    <citation type="submission" date="2015-03" db="UniProtKB">
        <authorList>
            <consortium name="EnsemblPlants"/>
        </authorList>
    </citation>
    <scope>IDENTIFICATION</scope>
</reference>
<dbReference type="Proteomes" id="UP000032141">
    <property type="component" value="Chromosome C8"/>
</dbReference>
<dbReference type="EnsemblPlants" id="Bo8g080540.1">
    <property type="protein sequence ID" value="Bo8g080540.1"/>
    <property type="gene ID" value="Bo8g080540"/>
</dbReference>
<protein>
    <submittedName>
        <fullName evidence="1">Uncharacterized protein</fullName>
    </submittedName>
</protein>
<dbReference type="HOGENOM" id="CLU_1398138_0_0_1"/>
<dbReference type="AlphaFoldDB" id="A0A0D3DS46"/>
<evidence type="ECO:0000313" key="1">
    <source>
        <dbReference type="EnsemblPlants" id="Bo8g080540.1"/>
    </source>
</evidence>
<sequence length="195" mass="22830">MATSGDKEEHNQRRKHELCEYGTSREIFSENFDGTTQLRNGQTPVDGNKGDLDEEIMEDEGRRMKRKARERERERGGELFIISLFRCKQWVKVPLKKTHHPKRSIFIPANYEVMFVQGVQFLFLKCKVLESSKERCIVPEAPVRAQKLRQVIAQRVIQLFQILLLELKSLLKGIFPFTGSSQIQTMHALPHRFLY</sequence>
<keyword evidence="2" id="KW-1185">Reference proteome</keyword>
<proteinExistence type="predicted"/>
<evidence type="ECO:0000313" key="2">
    <source>
        <dbReference type="Proteomes" id="UP000032141"/>
    </source>
</evidence>
<name>A0A0D3DS46_BRAOL</name>